<evidence type="ECO:0000256" key="3">
    <source>
        <dbReference type="SAM" id="MobiDB-lite"/>
    </source>
</evidence>
<dbReference type="PANTHER" id="PTHR46652">
    <property type="entry name" value="LEUCINE-RICH REPEAT AND IQ DOMAIN-CONTAINING PROTEIN 1-RELATED"/>
    <property type="match status" value="1"/>
</dbReference>
<gene>
    <name evidence="6" type="ORF">ACFP1M_06030</name>
</gene>
<evidence type="ECO:0000313" key="7">
    <source>
        <dbReference type="Proteomes" id="UP001596258"/>
    </source>
</evidence>
<feature type="region of interest" description="Disordered" evidence="3">
    <location>
        <begin position="722"/>
        <end position="754"/>
    </location>
</feature>
<feature type="compositionally biased region" description="Basic residues" evidence="3">
    <location>
        <begin position="794"/>
        <end position="811"/>
    </location>
</feature>
<feature type="region of interest" description="Disordered" evidence="3">
    <location>
        <begin position="30"/>
        <end position="142"/>
    </location>
</feature>
<keyword evidence="2" id="KW-0677">Repeat</keyword>
<sequence>MKLTQRNEQRRLLLTSAVALTVGTVGLATTARADSAESSESGDDAGQMASEQSQDQQVSLKQRSSSVEQNSEESGAPASSVTSSDDASSGDPGKPVTKPEVESTTADSTKEAPAAEEPPAPVSATTDKFQPAPPASAPKAPTLRMAKAEVAAPTTVDDLIPDKNFQQIVLFAIQQGNPAVTDVSQITPDLLAQLTEIDLSSGAAIAKQENDQAFYNAVANTKSLAGLAYAKDLQKLIIFPNADASRKWGNPSSNGQLTDLSAIKELTQLKALTLKYNQLTDADTAPLANLTNLTSIDLSHNQLKDLAFMSKMVNLSTVTLSDNDISDVSPLRNITAAPGFFTFGNNHIFDIMPLLGLNWQPFHMISADNQTWTLDPVIINSTTKTLSTWSVAYDNFKFNEFLMEDPQADGSGYMIGAGNWYVWKNFTATPGQMGKLILHWDIDRHNDLIQPAVPSNVQFSGKIIIPYTLQEGVDAVTVAFQLDGGDVSASKIAPFVILNGQPGTTLDVLDDPSVQASIADLERRGFTYEKPAKYIPDLTDTTESSTVTYTDDAQNITLLFSPLQKIYLVDENGQPIGQKLVKESGTIGTAWQVDLPTIAGYIYDHVTGSGTLTDQTLSGTIQDYNDDIYVYYQSTGEPVKPPVTPVDPGTPVENGQVTVHYQDENGVKLTDDQVLTGAVGTAYATQSLVFDNYKLTALPANATGTFTAAAQDVSYIYHDETVKLPDKGDDKRPDTSEPTLPPLPQPESPNPTAVLAQQGSAPAILSNGLAAMVTDEPDEVIARQKTPSPTAPRKAPRVTRQRLAVHSRASRVRPATKATPRPATALPQTGDRQYSALVGTALLAVISSLAGVRWFKRQ</sequence>
<evidence type="ECO:0000259" key="5">
    <source>
        <dbReference type="Pfam" id="PF06458"/>
    </source>
</evidence>
<feature type="compositionally biased region" description="Basic and acidic residues" evidence="3">
    <location>
        <begin position="722"/>
        <end position="735"/>
    </location>
</feature>
<dbReference type="RefSeq" id="WP_125574675.1">
    <property type="nucleotide sequence ID" value="NZ_JBHSSO010000016.1"/>
</dbReference>
<dbReference type="SUPFAM" id="SSF52058">
    <property type="entry name" value="L domain-like"/>
    <property type="match status" value="1"/>
</dbReference>
<evidence type="ECO:0000256" key="1">
    <source>
        <dbReference type="ARBA" id="ARBA00022614"/>
    </source>
</evidence>
<feature type="region of interest" description="Disordered" evidence="3">
    <location>
        <begin position="785"/>
        <end position="828"/>
    </location>
</feature>
<feature type="domain" description="MucBP" evidence="5">
    <location>
        <begin position="569"/>
        <end position="632"/>
    </location>
</feature>
<keyword evidence="1" id="KW-0433">Leucine-rich repeat</keyword>
<dbReference type="EMBL" id="JBHSSO010000016">
    <property type="protein sequence ID" value="MFC6289759.1"/>
    <property type="molecule type" value="Genomic_DNA"/>
</dbReference>
<dbReference type="InterPro" id="IPR050836">
    <property type="entry name" value="SDS22/Internalin_LRR"/>
</dbReference>
<dbReference type="InterPro" id="IPR009459">
    <property type="entry name" value="MucBP_dom"/>
</dbReference>
<evidence type="ECO:0000313" key="6">
    <source>
        <dbReference type="EMBL" id="MFC6289759.1"/>
    </source>
</evidence>
<feature type="compositionally biased region" description="Polar residues" evidence="3">
    <location>
        <begin position="49"/>
        <end position="73"/>
    </location>
</feature>
<dbReference type="Pfam" id="PF06458">
    <property type="entry name" value="MucBP"/>
    <property type="match status" value="2"/>
</dbReference>
<comment type="caution">
    <text evidence="6">The sequence shown here is derived from an EMBL/GenBank/DDBJ whole genome shotgun (WGS) entry which is preliminary data.</text>
</comment>
<dbReference type="PANTHER" id="PTHR46652:SF3">
    <property type="entry name" value="LEUCINE-RICH REPEAT-CONTAINING PROTEIN 9"/>
    <property type="match status" value="1"/>
</dbReference>
<dbReference type="Proteomes" id="UP001596258">
    <property type="component" value="Unassembled WGS sequence"/>
</dbReference>
<name>A0ABW1U853_9LACO</name>
<dbReference type="InterPro" id="IPR001611">
    <property type="entry name" value="Leu-rich_rpt"/>
</dbReference>
<feature type="transmembrane region" description="Helical" evidence="4">
    <location>
        <begin position="834"/>
        <end position="855"/>
    </location>
</feature>
<dbReference type="Pfam" id="PF13855">
    <property type="entry name" value="LRR_8"/>
    <property type="match status" value="1"/>
</dbReference>
<dbReference type="Gene3D" id="3.80.10.10">
    <property type="entry name" value="Ribonuclease Inhibitor"/>
    <property type="match status" value="1"/>
</dbReference>
<dbReference type="InterPro" id="IPR032675">
    <property type="entry name" value="LRR_dom_sf"/>
</dbReference>
<accession>A0ABW1U853</accession>
<keyword evidence="4" id="KW-1133">Transmembrane helix</keyword>
<keyword evidence="4" id="KW-0472">Membrane</keyword>
<feature type="domain" description="MucBP" evidence="5">
    <location>
        <begin position="656"/>
        <end position="717"/>
    </location>
</feature>
<keyword evidence="4" id="KW-0812">Transmembrane</keyword>
<reference evidence="7" key="1">
    <citation type="journal article" date="2019" name="Int. J. Syst. Evol. Microbiol.">
        <title>The Global Catalogue of Microorganisms (GCM) 10K type strain sequencing project: providing services to taxonomists for standard genome sequencing and annotation.</title>
        <authorList>
            <consortium name="The Broad Institute Genomics Platform"/>
            <consortium name="The Broad Institute Genome Sequencing Center for Infectious Disease"/>
            <person name="Wu L."/>
            <person name="Ma J."/>
        </authorList>
    </citation>
    <scope>NUCLEOTIDE SEQUENCE [LARGE SCALE GENOMIC DNA]</scope>
    <source>
        <strain evidence="7">CCM 8893</strain>
    </source>
</reference>
<evidence type="ECO:0000256" key="4">
    <source>
        <dbReference type="SAM" id="Phobius"/>
    </source>
</evidence>
<feature type="compositionally biased region" description="Low complexity" evidence="3">
    <location>
        <begin position="812"/>
        <end position="825"/>
    </location>
</feature>
<feature type="compositionally biased region" description="Pro residues" evidence="3">
    <location>
        <begin position="739"/>
        <end position="749"/>
    </location>
</feature>
<proteinExistence type="predicted"/>
<dbReference type="PROSITE" id="PS51450">
    <property type="entry name" value="LRR"/>
    <property type="match status" value="2"/>
</dbReference>
<protein>
    <submittedName>
        <fullName evidence="6">MucBP domain-containing protein</fullName>
    </submittedName>
</protein>
<evidence type="ECO:0000256" key="2">
    <source>
        <dbReference type="ARBA" id="ARBA00022737"/>
    </source>
</evidence>
<keyword evidence="7" id="KW-1185">Reference proteome</keyword>
<feature type="compositionally biased region" description="Low complexity" evidence="3">
    <location>
        <begin position="76"/>
        <end position="91"/>
    </location>
</feature>
<organism evidence="6 7">
    <name type="scientific">Levilactobacillus angrenensis</name>
    <dbReference type="NCBI Taxonomy" id="2486020"/>
    <lineage>
        <taxon>Bacteria</taxon>
        <taxon>Bacillati</taxon>
        <taxon>Bacillota</taxon>
        <taxon>Bacilli</taxon>
        <taxon>Lactobacillales</taxon>
        <taxon>Lactobacillaceae</taxon>
        <taxon>Levilactobacillus</taxon>
    </lineage>
</organism>
<dbReference type="Gene3D" id="3.10.20.320">
    <property type="entry name" value="Putative peptidoglycan bound protein (lpxtg motif)"/>
    <property type="match status" value="2"/>
</dbReference>